<organism evidence="1">
    <name type="scientific">Pseudomonas phage Pyxpy02</name>
    <dbReference type="NCBI Taxonomy" id="3138547"/>
    <lineage>
        <taxon>Viruses</taxon>
    </lineage>
</organism>
<evidence type="ECO:0000313" key="1">
    <source>
        <dbReference type="EMBL" id="XAI69607.1"/>
    </source>
</evidence>
<sequence>MKTLILNDAQHALLVSLLQGDILETEQMIYDYQEENLMVTKAELQECLAQSEELLKLVEGV</sequence>
<gene>
    <name evidence="1" type="ORF">Pyxpy02_00124</name>
</gene>
<accession>A0AAU6VYY8</accession>
<name>A0AAU6VYY8_9VIRU</name>
<proteinExistence type="predicted"/>
<dbReference type="EMBL" id="PP179311">
    <property type="protein sequence ID" value="XAI69607.1"/>
    <property type="molecule type" value="Genomic_DNA"/>
</dbReference>
<reference evidence="1" key="1">
    <citation type="journal article" date="2024" name="J. Gen. Virol.">
        <title>Novel phages of Pseudomonas syringae unveil numerous potential auxiliary metabolic genes.</title>
        <authorList>
            <person name="Feltin C."/>
            <person name="Garneau J.R."/>
            <person name="Morris C.E."/>
            <person name="Berard A."/>
            <person name="Torres-Barcelo C."/>
        </authorList>
    </citation>
    <scope>NUCLEOTIDE SEQUENCE</scope>
</reference>
<protein>
    <submittedName>
        <fullName evidence="1">Uncharacterized protein</fullName>
    </submittedName>
</protein>